<organism evidence="2">
    <name type="scientific">Inoviridae sp. ctS4A1</name>
    <dbReference type="NCBI Taxonomy" id="2825781"/>
    <lineage>
        <taxon>Viruses</taxon>
        <taxon>Monodnaviria</taxon>
        <taxon>Loebvirae</taxon>
        <taxon>Hofneiviricota</taxon>
        <taxon>Faserviricetes</taxon>
        <taxon>Tubulavirales</taxon>
        <taxon>Inoviridae</taxon>
    </lineage>
</organism>
<name>A0A8S5RTG1_9VIRU</name>
<evidence type="ECO:0000313" key="2">
    <source>
        <dbReference type="EMBL" id="DAE92750.1"/>
    </source>
</evidence>
<dbReference type="EMBL" id="BK059155">
    <property type="protein sequence ID" value="DAE92750.1"/>
    <property type="molecule type" value="Genomic_DNA"/>
</dbReference>
<feature type="transmembrane region" description="Helical" evidence="1">
    <location>
        <begin position="15"/>
        <end position="36"/>
    </location>
</feature>
<protein>
    <submittedName>
        <fullName evidence="2">Uncharacterized protein</fullName>
    </submittedName>
</protein>
<evidence type="ECO:0000256" key="1">
    <source>
        <dbReference type="SAM" id="Phobius"/>
    </source>
</evidence>
<keyword evidence="1" id="KW-0472">Membrane</keyword>
<accession>A0A8S5RTG1</accession>
<keyword evidence="1" id="KW-0812">Transmembrane</keyword>
<reference evidence="2" key="1">
    <citation type="journal article" date="2021" name="Proc. Natl. Acad. Sci. U.S.A.">
        <title>A Catalog of Tens of Thousands of Viruses from Human Metagenomes Reveals Hidden Associations with Chronic Diseases.</title>
        <authorList>
            <person name="Tisza M.J."/>
            <person name="Buck C.B."/>
        </authorList>
    </citation>
    <scope>NUCLEOTIDE SEQUENCE</scope>
    <source>
        <strain evidence="2">CtS4A1</strain>
    </source>
</reference>
<keyword evidence="1" id="KW-1133">Transmembrane helix</keyword>
<sequence length="40" mass="4223">MESIFNHSVGAIKDLLMPVLPYVVPLAVIAFVGKLVGVGK</sequence>
<proteinExistence type="predicted"/>